<evidence type="ECO:0000313" key="1">
    <source>
        <dbReference type="EMBL" id="KAF2875689.1"/>
    </source>
</evidence>
<comment type="caution">
    <text evidence="1">The sequence shown here is derived from an EMBL/GenBank/DDBJ whole genome shotgun (WGS) entry which is preliminary data.</text>
</comment>
<dbReference type="AlphaFoldDB" id="A0A7C8IBW4"/>
<dbReference type="OrthoDB" id="3799601at2759"/>
<gene>
    <name evidence="1" type="ORF">BDV95DRAFT_591141</name>
</gene>
<keyword evidence="2" id="KW-1185">Reference proteome</keyword>
<dbReference type="EMBL" id="JAADJZ010000004">
    <property type="protein sequence ID" value="KAF2875689.1"/>
    <property type="molecule type" value="Genomic_DNA"/>
</dbReference>
<name>A0A7C8IBW4_9PLEO</name>
<dbReference type="Proteomes" id="UP000481861">
    <property type="component" value="Unassembled WGS sequence"/>
</dbReference>
<evidence type="ECO:0000313" key="2">
    <source>
        <dbReference type="Proteomes" id="UP000481861"/>
    </source>
</evidence>
<accession>A0A7C8IBW4</accession>
<protein>
    <submittedName>
        <fullName evidence="1">Uncharacterized protein</fullName>
    </submittedName>
</protein>
<sequence>MVHPVPYIILFLNQHEKLPTQTLPITTMEKKPRIPVTDFALPANTPWASLPEEIRFQILEYVLTFPHGIHSECWPWTRKTRVAPLLTIPSMAHLVPEALHSNNSLTIRLTFKPQTPKDGKGATYKTQLDYPLGTNNKWVKDLEFHALPDHFMFDNGDHNSFPMQYSWLQKLANGELGFSQLESLRIVIKPRHYCPDVGEDILLRQFFLDLKEAQKDTGPLRFRVKTLEVETLEQTLTGNGTYFVHEPPASEVGSS</sequence>
<organism evidence="1 2">
    <name type="scientific">Massariosphaeria phaeospora</name>
    <dbReference type="NCBI Taxonomy" id="100035"/>
    <lineage>
        <taxon>Eukaryota</taxon>
        <taxon>Fungi</taxon>
        <taxon>Dikarya</taxon>
        <taxon>Ascomycota</taxon>
        <taxon>Pezizomycotina</taxon>
        <taxon>Dothideomycetes</taxon>
        <taxon>Pleosporomycetidae</taxon>
        <taxon>Pleosporales</taxon>
        <taxon>Pleosporales incertae sedis</taxon>
        <taxon>Massariosphaeria</taxon>
    </lineage>
</organism>
<proteinExistence type="predicted"/>
<reference evidence="1 2" key="1">
    <citation type="submission" date="2020-01" db="EMBL/GenBank/DDBJ databases">
        <authorList>
            <consortium name="DOE Joint Genome Institute"/>
            <person name="Haridas S."/>
            <person name="Albert R."/>
            <person name="Binder M."/>
            <person name="Bloem J."/>
            <person name="Labutti K."/>
            <person name="Salamov A."/>
            <person name="Andreopoulos B."/>
            <person name="Baker S.E."/>
            <person name="Barry K."/>
            <person name="Bills G."/>
            <person name="Bluhm B.H."/>
            <person name="Cannon C."/>
            <person name="Castanera R."/>
            <person name="Culley D.E."/>
            <person name="Daum C."/>
            <person name="Ezra D."/>
            <person name="Gonzalez J.B."/>
            <person name="Henrissat B."/>
            <person name="Kuo A."/>
            <person name="Liang C."/>
            <person name="Lipzen A."/>
            <person name="Lutzoni F."/>
            <person name="Magnuson J."/>
            <person name="Mondo S."/>
            <person name="Nolan M."/>
            <person name="Ohm R."/>
            <person name="Pangilinan J."/>
            <person name="Park H.-J.H."/>
            <person name="Ramirez L."/>
            <person name="Alfaro M."/>
            <person name="Sun H."/>
            <person name="Tritt A."/>
            <person name="Yoshinaga Y."/>
            <person name="Zwiers L.-H.L."/>
            <person name="Turgeon B.G."/>
            <person name="Goodwin S.B."/>
            <person name="Spatafora J.W."/>
            <person name="Crous P.W."/>
            <person name="Grigoriev I.V."/>
        </authorList>
    </citation>
    <scope>NUCLEOTIDE SEQUENCE [LARGE SCALE GENOMIC DNA]</scope>
    <source>
        <strain evidence="1 2">CBS 611.86</strain>
    </source>
</reference>